<feature type="compositionally biased region" description="Polar residues" evidence="1">
    <location>
        <begin position="382"/>
        <end position="391"/>
    </location>
</feature>
<protein>
    <recommendedName>
        <fullName evidence="6">DnaJ-domain-containing protein</fullName>
    </recommendedName>
</protein>
<proteinExistence type="predicted"/>
<name>A0A371DWG0_9APHY</name>
<evidence type="ECO:0000256" key="1">
    <source>
        <dbReference type="SAM" id="MobiDB-lite"/>
    </source>
</evidence>
<dbReference type="Pfam" id="PF00646">
    <property type="entry name" value="F-box"/>
    <property type="match status" value="1"/>
</dbReference>
<feature type="compositionally biased region" description="Basic residues" evidence="1">
    <location>
        <begin position="229"/>
        <end position="239"/>
    </location>
</feature>
<dbReference type="OrthoDB" id="110024at2759"/>
<dbReference type="SUPFAM" id="SSF46565">
    <property type="entry name" value="Chaperone J-domain"/>
    <property type="match status" value="1"/>
</dbReference>
<dbReference type="InterPro" id="IPR001810">
    <property type="entry name" value="F-box_dom"/>
</dbReference>
<feature type="compositionally biased region" description="Basic residues" evidence="1">
    <location>
        <begin position="362"/>
        <end position="372"/>
    </location>
</feature>
<accession>A0A371DWG0</accession>
<feature type="domain" description="F-box" evidence="3">
    <location>
        <begin position="403"/>
        <end position="452"/>
    </location>
</feature>
<feature type="domain" description="J" evidence="2">
    <location>
        <begin position="19"/>
        <end position="89"/>
    </location>
</feature>
<dbReference type="PROSITE" id="PS00636">
    <property type="entry name" value="DNAJ_1"/>
    <property type="match status" value="1"/>
</dbReference>
<evidence type="ECO:0000313" key="4">
    <source>
        <dbReference type="EMBL" id="RDX56845.1"/>
    </source>
</evidence>
<dbReference type="Gene3D" id="1.10.287.110">
    <property type="entry name" value="DnaJ domain"/>
    <property type="match status" value="1"/>
</dbReference>
<dbReference type="SMART" id="SM00271">
    <property type="entry name" value="DnaJ"/>
    <property type="match status" value="1"/>
</dbReference>
<evidence type="ECO:0000259" key="3">
    <source>
        <dbReference type="PROSITE" id="PS50181"/>
    </source>
</evidence>
<feature type="region of interest" description="Disordered" evidence="1">
    <location>
        <begin position="227"/>
        <end position="250"/>
    </location>
</feature>
<dbReference type="AlphaFoldDB" id="A0A371DWG0"/>
<dbReference type="PROSITE" id="PS50076">
    <property type="entry name" value="DNAJ_2"/>
    <property type="match status" value="1"/>
</dbReference>
<dbReference type="SMART" id="SM00256">
    <property type="entry name" value="FBOX"/>
    <property type="match status" value="1"/>
</dbReference>
<dbReference type="GO" id="GO:0031072">
    <property type="term" value="F:heat shock protein binding"/>
    <property type="evidence" value="ECO:0007669"/>
    <property type="project" value="TreeGrafter"/>
</dbReference>
<organism evidence="4 5">
    <name type="scientific">Lentinus brumalis</name>
    <dbReference type="NCBI Taxonomy" id="2498619"/>
    <lineage>
        <taxon>Eukaryota</taxon>
        <taxon>Fungi</taxon>
        <taxon>Dikarya</taxon>
        <taxon>Basidiomycota</taxon>
        <taxon>Agaricomycotina</taxon>
        <taxon>Agaricomycetes</taxon>
        <taxon>Polyporales</taxon>
        <taxon>Polyporaceae</taxon>
        <taxon>Lentinus</taxon>
    </lineage>
</organism>
<feature type="region of interest" description="Disordered" evidence="1">
    <location>
        <begin position="338"/>
        <end position="394"/>
    </location>
</feature>
<feature type="region of interest" description="Disordered" evidence="1">
    <location>
        <begin position="275"/>
        <end position="325"/>
    </location>
</feature>
<dbReference type="GO" id="GO:0005634">
    <property type="term" value="C:nucleus"/>
    <property type="evidence" value="ECO:0007669"/>
    <property type="project" value="TreeGrafter"/>
</dbReference>
<dbReference type="InterPro" id="IPR056453">
    <property type="entry name" value="HTH_DNAJC9"/>
</dbReference>
<dbReference type="PRINTS" id="PR00625">
    <property type="entry name" value="JDOMAIN"/>
</dbReference>
<dbReference type="InterPro" id="IPR052594">
    <property type="entry name" value="J_domain-containing_protein"/>
</dbReference>
<evidence type="ECO:0008006" key="6">
    <source>
        <dbReference type="Google" id="ProtNLM"/>
    </source>
</evidence>
<dbReference type="InterPro" id="IPR018253">
    <property type="entry name" value="DnaJ_domain_CS"/>
</dbReference>
<dbReference type="InterPro" id="IPR036047">
    <property type="entry name" value="F-box-like_dom_sf"/>
</dbReference>
<dbReference type="EMBL" id="KZ857380">
    <property type="protein sequence ID" value="RDX56845.1"/>
    <property type="molecule type" value="Genomic_DNA"/>
</dbReference>
<dbReference type="Pfam" id="PF23302">
    <property type="entry name" value="HTH_DNAJC9"/>
    <property type="match status" value="1"/>
</dbReference>
<dbReference type="SUPFAM" id="SSF81383">
    <property type="entry name" value="F-box domain"/>
    <property type="match status" value="1"/>
</dbReference>
<dbReference type="InterPro" id="IPR001623">
    <property type="entry name" value="DnaJ_domain"/>
</dbReference>
<dbReference type="CDD" id="cd09917">
    <property type="entry name" value="F-box_SF"/>
    <property type="match status" value="1"/>
</dbReference>
<dbReference type="GO" id="GO:0005737">
    <property type="term" value="C:cytoplasm"/>
    <property type="evidence" value="ECO:0007669"/>
    <property type="project" value="TreeGrafter"/>
</dbReference>
<dbReference type="InterPro" id="IPR036869">
    <property type="entry name" value="J_dom_sf"/>
</dbReference>
<dbReference type="PANTHER" id="PTHR44144">
    <property type="entry name" value="DNAJ HOMOLOG SUBFAMILY C MEMBER 9"/>
    <property type="match status" value="1"/>
</dbReference>
<dbReference type="Proteomes" id="UP000256964">
    <property type="component" value="Unassembled WGS sequence"/>
</dbReference>
<dbReference type="PROSITE" id="PS50181">
    <property type="entry name" value="FBOX"/>
    <property type="match status" value="1"/>
</dbReference>
<reference evidence="4 5" key="1">
    <citation type="journal article" date="2018" name="Biotechnol. Biofuels">
        <title>Integrative visual omics of the white-rot fungus Polyporus brumalis exposes the biotechnological potential of its oxidative enzymes for delignifying raw plant biomass.</title>
        <authorList>
            <person name="Miyauchi S."/>
            <person name="Rancon A."/>
            <person name="Drula E."/>
            <person name="Hage H."/>
            <person name="Chaduli D."/>
            <person name="Favel A."/>
            <person name="Grisel S."/>
            <person name="Henrissat B."/>
            <person name="Herpoel-Gimbert I."/>
            <person name="Ruiz-Duenas F.J."/>
            <person name="Chevret D."/>
            <person name="Hainaut M."/>
            <person name="Lin J."/>
            <person name="Wang M."/>
            <person name="Pangilinan J."/>
            <person name="Lipzen A."/>
            <person name="Lesage-Meessen L."/>
            <person name="Navarro D."/>
            <person name="Riley R."/>
            <person name="Grigoriev I.V."/>
            <person name="Zhou S."/>
            <person name="Raouche S."/>
            <person name="Rosso M.N."/>
        </authorList>
    </citation>
    <scope>NUCLEOTIDE SEQUENCE [LARGE SCALE GENOMIC DNA]</scope>
    <source>
        <strain evidence="4 5">BRFM 1820</strain>
    </source>
</reference>
<keyword evidence="5" id="KW-1185">Reference proteome</keyword>
<dbReference type="Pfam" id="PF00226">
    <property type="entry name" value="DnaJ"/>
    <property type="match status" value="1"/>
</dbReference>
<evidence type="ECO:0000259" key="2">
    <source>
        <dbReference type="PROSITE" id="PS50076"/>
    </source>
</evidence>
<dbReference type="Gene3D" id="1.20.1280.50">
    <property type="match status" value="1"/>
</dbReference>
<dbReference type="CDD" id="cd06257">
    <property type="entry name" value="DnaJ"/>
    <property type="match status" value="1"/>
</dbReference>
<dbReference type="STRING" id="139420.A0A371DWG0"/>
<evidence type="ECO:0000313" key="5">
    <source>
        <dbReference type="Proteomes" id="UP000256964"/>
    </source>
</evidence>
<gene>
    <name evidence="4" type="ORF">OH76DRAFT_1468276</name>
</gene>
<sequence length="1058" mass="120947">MDDREDPIFQFFPNAEDVDLYEVLGVKPDAKPDDMKKAYRKLALKYHPDKHANADESAKADASLKFQQLGFAYAVLSDAKRRSRYDLTGKTDEGIDFGPGEDGWEAYFEELFDRVTKGKLDDMKKEYQGSAEEVEDLKRAYTETDGSLEDIMTHIPHSTFDDEARFIVAISDLIKKGELPLLSQWETSTKDEKAKLVRKKQADKEAGEAEALAKELGVWDEFYGSGKPGARKTKGKGKGKQQQADGEEDTSALQALILKKRKNMDSFFDNLAAKYGEQDAGAKGGKKGKKRAKAAEDGQEAEEVSEASPKKKSRKGVLPPPDIDDAEFERTQQRLMEDKARRTAAGPSAAPTRSAAKDRAAKGRKKKVKRGGASRLLPAAEQSGSATNSQVPARRIRGKRGGLKDMPTLPVDVLLEIFAHMHPRDLLNMSRTSRDFRSFLMNRANAGLWRAARSNEPGLPECPPFLSEPAYANVVCSSLCHVCLKNVPHHTRVFIEFGARYCTKCGDNMLVDRDQDEELDDFLQELEEFMTDDGEKDEVELPLLFTHHYPPRLLRSQIAEFRARWDANSDDEARNKLIEEEAGRKKEVKAWSNEFYAWIDGKNSARSAELAKLRRGRVDALMDRLRREGWQEEMALPDNKERLKSLAKQKFANKPAALTDKVWKNIRGEANKWIETVRAQRLHDHRRRVLDERFNVFAAFIERWTGDHWPSEDDQEEPIPLEGIKLGDWLVMPEIQTLLSYFDEKVQLTDAILEKALQDGSFNPVDLAYVWYRDRRVSLIGILKRSLGLPELDEDDDPLELAIHSFDCVYCDEKFMKFPEVLMHRCRWSWKKSKYAQYCLDYRAIAQAYTCDWSLQIKCWSPDLVRINPRVFPDKARALVLTMGLNPAAATHEAMNKCKTRLTCADCGRKPDGKYEVFDWKRALFHQDSESHFGDLQPCNWVVLPEEVAERVRDHEAAMKQAGNSRYLRTVSYYRCDVRRCRWSVKFYYYEREELFAHMHREHGISEAEVDGDKLYIELEAHTVKDPPYVYFSHMSGDEGPGSINISGGVEGDPYSVF</sequence>
<dbReference type="PANTHER" id="PTHR44144:SF1">
    <property type="entry name" value="DNAJ HOMOLOG SUBFAMILY C MEMBER 9"/>
    <property type="match status" value="1"/>
</dbReference>